<organism evidence="2 3">
    <name type="scientific">Mesocestoides corti</name>
    <name type="common">Flatworm</name>
    <dbReference type="NCBI Taxonomy" id="53468"/>
    <lineage>
        <taxon>Eukaryota</taxon>
        <taxon>Metazoa</taxon>
        <taxon>Spiralia</taxon>
        <taxon>Lophotrochozoa</taxon>
        <taxon>Platyhelminthes</taxon>
        <taxon>Cestoda</taxon>
        <taxon>Eucestoda</taxon>
        <taxon>Cyclophyllidea</taxon>
        <taxon>Mesocestoididae</taxon>
        <taxon>Mesocestoides</taxon>
    </lineage>
</organism>
<keyword evidence="1" id="KW-0472">Membrane</keyword>
<feature type="transmembrane region" description="Helical" evidence="1">
    <location>
        <begin position="12"/>
        <end position="31"/>
    </location>
</feature>
<name>A0A0R3U5Y5_MESCO</name>
<keyword evidence="1" id="KW-1133">Transmembrane helix</keyword>
<gene>
    <name evidence="2" type="ORF">MCOS_LOCUS2155</name>
</gene>
<proteinExistence type="predicted"/>
<dbReference type="STRING" id="53468.A0A0R3U5Y5"/>
<accession>A0A0R3U5Y5</accession>
<keyword evidence="3" id="KW-1185">Reference proteome</keyword>
<protein>
    <recommendedName>
        <fullName evidence="4">EamA domain-containing protein</fullName>
    </recommendedName>
</protein>
<reference evidence="2 3" key="1">
    <citation type="submission" date="2018-10" db="EMBL/GenBank/DDBJ databases">
        <authorList>
            <consortium name="Pathogen Informatics"/>
        </authorList>
    </citation>
    <scope>NUCLEOTIDE SEQUENCE [LARGE SCALE GENOMIC DNA]</scope>
</reference>
<dbReference type="SUPFAM" id="SSF103481">
    <property type="entry name" value="Multidrug resistance efflux transporter EmrE"/>
    <property type="match status" value="1"/>
</dbReference>
<dbReference type="Proteomes" id="UP000267029">
    <property type="component" value="Unassembled WGS sequence"/>
</dbReference>
<dbReference type="EMBL" id="UXSR01000327">
    <property type="protein sequence ID" value="VDD76152.1"/>
    <property type="molecule type" value="Genomic_DNA"/>
</dbReference>
<sequence length="63" mass="6869">MWLTFVMALKKSSNVVTVVILNSAFFGYLFFGESISPTWSIGFLFLILGCCLLSAPKSATVNS</sequence>
<dbReference type="AlphaFoldDB" id="A0A0R3U5Y5"/>
<dbReference type="InterPro" id="IPR037185">
    <property type="entry name" value="EmrE-like"/>
</dbReference>
<evidence type="ECO:0008006" key="4">
    <source>
        <dbReference type="Google" id="ProtNLM"/>
    </source>
</evidence>
<feature type="transmembrane region" description="Helical" evidence="1">
    <location>
        <begin position="37"/>
        <end position="55"/>
    </location>
</feature>
<keyword evidence="1" id="KW-0812">Transmembrane</keyword>
<evidence type="ECO:0000313" key="2">
    <source>
        <dbReference type="EMBL" id="VDD76152.1"/>
    </source>
</evidence>
<evidence type="ECO:0000313" key="3">
    <source>
        <dbReference type="Proteomes" id="UP000267029"/>
    </source>
</evidence>
<evidence type="ECO:0000256" key="1">
    <source>
        <dbReference type="SAM" id="Phobius"/>
    </source>
</evidence>